<dbReference type="Gene3D" id="3.30.420.40">
    <property type="match status" value="1"/>
</dbReference>
<dbReference type="InterPro" id="IPR018484">
    <property type="entry name" value="FGGY_N"/>
</dbReference>
<sequence length="553" mass="58361">MMNEVSDLSRTFIGIDVGTGSARAGVFNRQGDLLATAKHSIAMHREDGGIAEQSSAQIWQAVCSSVRDAVAEAGVSPDTVTGIGFDATCSLVVLGRDGISLPVGDPEHSERDIIVWMDHRALDQASRINALGHDVLRYVGGRISPEMQTPKLLWLKEHRPEIYAQAEHFFDLTDFLTWKATGALDRSSCTVTCKWTYLAHEKRWDASYFQEIGLGDLADEDFHRIGQSVVEPGSRLGNGLSPEAAADMGLQPGTAVAAGLIDAHAGGLGTVFAGGGAGDPTRCLGYVFGTSSCTMTTTAEPAFVPGVWGPYFSAMVPGMWLNEGGQSAAGAAIDQLIKHHPAKAEAERLASAEGKSLPHWLADQALELAGTASQAVRLADDLHVVPEFLGNRAPFADPYARAVIVGLGMEEGIDSLVALYVAGLCGLGYGLRQIVETQASHGAPVETISISGGAGAHPLAWQILADATGLPVEVTACPEPVLLGSAILGAVAASAYSDIRTAMPAMSHVATRCTADDQAITALHALRYQAFLKLQDTTRDIRRREQAALYPSA</sequence>
<reference evidence="6" key="1">
    <citation type="journal article" date="2014" name="Int. J. Syst. Evol. Microbiol.">
        <title>Complete genome sequence of Corynebacterium casei LMG S-19264T (=DSM 44701T), isolated from a smear-ripened cheese.</title>
        <authorList>
            <consortium name="US DOE Joint Genome Institute (JGI-PGF)"/>
            <person name="Walter F."/>
            <person name="Albersmeier A."/>
            <person name="Kalinowski J."/>
            <person name="Ruckert C."/>
        </authorList>
    </citation>
    <scope>NUCLEOTIDE SEQUENCE</scope>
    <source>
        <strain evidence="6">KCTC 42249</strain>
    </source>
</reference>
<dbReference type="PIRSF" id="PIRSF000538">
    <property type="entry name" value="GlpK"/>
    <property type="match status" value="1"/>
</dbReference>
<organism evidence="6 7">
    <name type="scientific">Tianweitania populi</name>
    <dbReference type="NCBI Taxonomy" id="1607949"/>
    <lineage>
        <taxon>Bacteria</taxon>
        <taxon>Pseudomonadati</taxon>
        <taxon>Pseudomonadota</taxon>
        <taxon>Alphaproteobacteria</taxon>
        <taxon>Hyphomicrobiales</taxon>
        <taxon>Phyllobacteriaceae</taxon>
        <taxon>Tianweitania</taxon>
    </lineage>
</organism>
<dbReference type="Pfam" id="PF02782">
    <property type="entry name" value="FGGY_C"/>
    <property type="match status" value="1"/>
</dbReference>
<dbReference type="PANTHER" id="PTHR43435">
    <property type="entry name" value="RIBULOKINASE"/>
    <property type="match status" value="1"/>
</dbReference>
<dbReference type="AlphaFoldDB" id="A0A8J3DZ95"/>
<dbReference type="Proteomes" id="UP000630142">
    <property type="component" value="Unassembled WGS sequence"/>
</dbReference>
<dbReference type="GO" id="GO:0019150">
    <property type="term" value="F:D-ribulokinase activity"/>
    <property type="evidence" value="ECO:0007669"/>
    <property type="project" value="TreeGrafter"/>
</dbReference>
<proteinExistence type="inferred from homology"/>
<dbReference type="Pfam" id="PF00370">
    <property type="entry name" value="FGGY_N"/>
    <property type="match status" value="1"/>
</dbReference>
<dbReference type="PANTHER" id="PTHR43435:SF4">
    <property type="entry name" value="FGGY CARBOHYDRATE KINASE DOMAIN-CONTAINING PROTEIN"/>
    <property type="match status" value="1"/>
</dbReference>
<dbReference type="FunFam" id="3.30.420.40:FF:000101">
    <property type="entry name" value="FGGY carbohydrate kinase domain-containing protein"/>
    <property type="match status" value="1"/>
</dbReference>
<comment type="similarity">
    <text evidence="1">Belongs to the FGGY kinase family.</text>
</comment>
<gene>
    <name evidence="6" type="ORF">GCM10016234_38580</name>
</gene>
<dbReference type="RefSeq" id="WP_385965275.1">
    <property type="nucleotide sequence ID" value="NZ_BMZQ01000005.1"/>
</dbReference>
<dbReference type="GO" id="GO:0019321">
    <property type="term" value="P:pentose metabolic process"/>
    <property type="evidence" value="ECO:0007669"/>
    <property type="project" value="TreeGrafter"/>
</dbReference>
<dbReference type="InterPro" id="IPR018485">
    <property type="entry name" value="FGGY_C"/>
</dbReference>
<evidence type="ECO:0000256" key="3">
    <source>
        <dbReference type="ARBA" id="ARBA00022777"/>
    </source>
</evidence>
<evidence type="ECO:0000313" key="6">
    <source>
        <dbReference type="EMBL" id="GHD23320.1"/>
    </source>
</evidence>
<accession>A0A8J3DZ95</accession>
<feature type="domain" description="Carbohydrate kinase FGGY N-terminal" evidence="4">
    <location>
        <begin position="12"/>
        <end position="269"/>
    </location>
</feature>
<evidence type="ECO:0000256" key="1">
    <source>
        <dbReference type="ARBA" id="ARBA00009156"/>
    </source>
</evidence>
<evidence type="ECO:0000256" key="2">
    <source>
        <dbReference type="ARBA" id="ARBA00022679"/>
    </source>
</evidence>
<dbReference type="CDD" id="cd07782">
    <property type="entry name" value="ASKHA_NBD_FGGY_D-RBK"/>
    <property type="match status" value="1"/>
</dbReference>
<comment type="caution">
    <text evidence="6">The sequence shown here is derived from an EMBL/GenBank/DDBJ whole genome shotgun (WGS) entry which is preliminary data.</text>
</comment>
<keyword evidence="3" id="KW-0418">Kinase</keyword>
<dbReference type="EMBL" id="BMZQ01000005">
    <property type="protein sequence ID" value="GHD23320.1"/>
    <property type="molecule type" value="Genomic_DNA"/>
</dbReference>
<dbReference type="InterPro" id="IPR006003">
    <property type="entry name" value="FGGY_RbtK-like"/>
</dbReference>
<dbReference type="InterPro" id="IPR000577">
    <property type="entry name" value="Carb_kinase_FGGY"/>
</dbReference>
<evidence type="ECO:0000259" key="4">
    <source>
        <dbReference type="Pfam" id="PF00370"/>
    </source>
</evidence>
<dbReference type="InterPro" id="IPR043129">
    <property type="entry name" value="ATPase_NBD"/>
</dbReference>
<reference evidence="6" key="2">
    <citation type="submission" date="2020-09" db="EMBL/GenBank/DDBJ databases">
        <authorList>
            <person name="Sun Q."/>
            <person name="Kim S."/>
        </authorList>
    </citation>
    <scope>NUCLEOTIDE SEQUENCE</scope>
    <source>
        <strain evidence="6">KCTC 42249</strain>
    </source>
</reference>
<protein>
    <submittedName>
        <fullName evidence="6">Ribulokinase</fullName>
    </submittedName>
</protein>
<keyword evidence="2" id="KW-0808">Transferase</keyword>
<evidence type="ECO:0000259" key="5">
    <source>
        <dbReference type="Pfam" id="PF02782"/>
    </source>
</evidence>
<keyword evidence="7" id="KW-1185">Reference proteome</keyword>
<dbReference type="NCBIfam" id="TIGR01315">
    <property type="entry name" value="5C_CHO_kinase"/>
    <property type="match status" value="1"/>
</dbReference>
<evidence type="ECO:0000313" key="7">
    <source>
        <dbReference type="Proteomes" id="UP000630142"/>
    </source>
</evidence>
<dbReference type="GO" id="GO:0005737">
    <property type="term" value="C:cytoplasm"/>
    <property type="evidence" value="ECO:0007669"/>
    <property type="project" value="TreeGrafter"/>
</dbReference>
<feature type="domain" description="Carbohydrate kinase FGGY C-terminal" evidence="5">
    <location>
        <begin position="286"/>
        <end position="493"/>
    </location>
</feature>
<dbReference type="SUPFAM" id="SSF53067">
    <property type="entry name" value="Actin-like ATPase domain"/>
    <property type="match status" value="2"/>
</dbReference>
<name>A0A8J3DZ95_9HYPH</name>
<dbReference type="Gene3D" id="1.20.58.2240">
    <property type="match status" value="1"/>
</dbReference>